<feature type="compositionally biased region" description="Low complexity" evidence="1">
    <location>
        <begin position="233"/>
        <end position="247"/>
    </location>
</feature>
<feature type="compositionally biased region" description="Polar residues" evidence="1">
    <location>
        <begin position="42"/>
        <end position="58"/>
    </location>
</feature>
<evidence type="ECO:0000256" key="1">
    <source>
        <dbReference type="SAM" id="MobiDB-lite"/>
    </source>
</evidence>
<proteinExistence type="predicted"/>
<evidence type="ECO:0000313" key="3">
    <source>
        <dbReference type="Proteomes" id="UP001201163"/>
    </source>
</evidence>
<keyword evidence="3" id="KW-1185">Reference proteome</keyword>
<dbReference type="AlphaFoldDB" id="A0AAD4LS83"/>
<organism evidence="2 3">
    <name type="scientific">Lactarius akahatsu</name>
    <dbReference type="NCBI Taxonomy" id="416441"/>
    <lineage>
        <taxon>Eukaryota</taxon>
        <taxon>Fungi</taxon>
        <taxon>Dikarya</taxon>
        <taxon>Basidiomycota</taxon>
        <taxon>Agaricomycotina</taxon>
        <taxon>Agaricomycetes</taxon>
        <taxon>Russulales</taxon>
        <taxon>Russulaceae</taxon>
        <taxon>Lactarius</taxon>
    </lineage>
</organism>
<feature type="compositionally biased region" description="Polar residues" evidence="1">
    <location>
        <begin position="143"/>
        <end position="154"/>
    </location>
</feature>
<feature type="region of interest" description="Disordered" evidence="1">
    <location>
        <begin position="133"/>
        <end position="154"/>
    </location>
</feature>
<accession>A0AAD4LS83</accession>
<evidence type="ECO:0000313" key="2">
    <source>
        <dbReference type="EMBL" id="KAH9001703.1"/>
    </source>
</evidence>
<protein>
    <submittedName>
        <fullName evidence="2">Uncharacterized protein</fullName>
    </submittedName>
</protein>
<dbReference type="EMBL" id="JAKELL010000001">
    <property type="protein sequence ID" value="KAH9001703.1"/>
    <property type="molecule type" value="Genomic_DNA"/>
</dbReference>
<dbReference type="Proteomes" id="UP001201163">
    <property type="component" value="Unassembled WGS sequence"/>
</dbReference>
<name>A0AAD4LS83_9AGAM</name>
<gene>
    <name evidence="2" type="ORF">EDB92DRAFT_1828291</name>
</gene>
<feature type="region of interest" description="Disordered" evidence="1">
    <location>
        <begin position="207"/>
        <end position="255"/>
    </location>
</feature>
<feature type="region of interest" description="Disordered" evidence="1">
    <location>
        <begin position="42"/>
        <end position="67"/>
    </location>
</feature>
<feature type="compositionally biased region" description="Acidic residues" evidence="1">
    <location>
        <begin position="210"/>
        <end position="232"/>
    </location>
</feature>
<comment type="caution">
    <text evidence="2">The sequence shown here is derived from an EMBL/GenBank/DDBJ whole genome shotgun (WGS) entry which is preliminary data.</text>
</comment>
<sequence length="301" mass="32929">MSSASPNLSQVTRSKLSLVVGGSAKDSCSLHRWVLLKNSITRSQPNGTIPCSPNNTSEPPYHSDAAGDEDEEVCCDVEHSFIYPDARKLLDTPCTVNDDSSEKQWFDSLLESLEHDDSDDANEPVALLHVADDEDDDLPPFTPSASPMSSTDDLSHPVYNNTPISMPYPVVYPPYNSPPLLSPLELQPLNTPLDSVYPYPPFNVALPYNAEDDTDDLPVPDTVEDTSDDESDALSAPSPATSSPSLSFVDTSARSSERARRYPQVYVSTDESYFHHSLELDPLPFPNVSANPPHVVYGQEC</sequence>
<reference evidence="2" key="1">
    <citation type="submission" date="2022-01" db="EMBL/GenBank/DDBJ databases">
        <title>Comparative genomics reveals a dynamic genome evolution in the ectomycorrhizal milk-cap (Lactarius) mushrooms.</title>
        <authorList>
            <consortium name="DOE Joint Genome Institute"/>
            <person name="Lebreton A."/>
            <person name="Tang N."/>
            <person name="Kuo A."/>
            <person name="LaButti K."/>
            <person name="Drula E."/>
            <person name="Barry K."/>
            <person name="Clum A."/>
            <person name="Lipzen A."/>
            <person name="Mousain D."/>
            <person name="Ng V."/>
            <person name="Wang R."/>
            <person name="Wang X."/>
            <person name="Dai Y."/>
            <person name="Henrissat B."/>
            <person name="Grigoriev I.V."/>
            <person name="Guerin-Laguette A."/>
            <person name="Yu F."/>
            <person name="Martin F.M."/>
        </authorList>
    </citation>
    <scope>NUCLEOTIDE SEQUENCE</scope>
    <source>
        <strain evidence="2">QP</strain>
    </source>
</reference>